<feature type="region of interest" description="Disordered" evidence="1">
    <location>
        <begin position="1"/>
        <end position="27"/>
    </location>
</feature>
<accession>A0ABW2P0E2</accession>
<comment type="caution">
    <text evidence="2">The sequence shown here is derived from an EMBL/GenBank/DDBJ whole genome shotgun (WGS) entry which is preliminary data.</text>
</comment>
<protein>
    <recommendedName>
        <fullName evidence="4">Nuclear transport factor 2 family protein</fullName>
    </recommendedName>
</protein>
<feature type="compositionally biased region" description="Polar residues" evidence="1">
    <location>
        <begin position="1"/>
        <end position="16"/>
    </location>
</feature>
<sequence length="137" mass="14484">MSDTTPSPGLSGSPDTSGPPGASGDLLDGRAFAMVSSTASEVNADEPTRFHYREANGVIWGGYTGDTVIHGRFVGTRDDDRIELTYAHALKAGGRAAGRSTSRIEALPDGRLRLVEEFAFDGDDTPQVSVCEEIRPA</sequence>
<evidence type="ECO:0008006" key="4">
    <source>
        <dbReference type="Google" id="ProtNLM"/>
    </source>
</evidence>
<reference evidence="3" key="1">
    <citation type="journal article" date="2019" name="Int. J. Syst. Evol. Microbiol.">
        <title>The Global Catalogue of Microorganisms (GCM) 10K type strain sequencing project: providing services to taxonomists for standard genome sequencing and annotation.</title>
        <authorList>
            <consortium name="The Broad Institute Genomics Platform"/>
            <consortium name="The Broad Institute Genome Sequencing Center for Infectious Disease"/>
            <person name="Wu L."/>
            <person name="Ma J."/>
        </authorList>
    </citation>
    <scope>NUCLEOTIDE SEQUENCE [LARGE SCALE GENOMIC DNA]</scope>
    <source>
        <strain evidence="3">CECT 7649</strain>
    </source>
</reference>
<dbReference type="InterPro" id="IPR058595">
    <property type="entry name" value="Avidin-like"/>
</dbReference>
<gene>
    <name evidence="2" type="ORF">ACFQSB_03445</name>
</gene>
<evidence type="ECO:0000256" key="1">
    <source>
        <dbReference type="SAM" id="MobiDB-lite"/>
    </source>
</evidence>
<name>A0ABW2P0E2_9ACTN</name>
<evidence type="ECO:0000313" key="3">
    <source>
        <dbReference type="Proteomes" id="UP001596496"/>
    </source>
</evidence>
<proteinExistence type="predicted"/>
<evidence type="ECO:0000313" key="2">
    <source>
        <dbReference type="EMBL" id="MFC7381248.1"/>
    </source>
</evidence>
<dbReference type="Pfam" id="PF26421">
    <property type="entry name" value="Avidin_like"/>
    <property type="match status" value="1"/>
</dbReference>
<dbReference type="Proteomes" id="UP001596496">
    <property type="component" value="Unassembled WGS sequence"/>
</dbReference>
<keyword evidence="3" id="KW-1185">Reference proteome</keyword>
<dbReference type="RefSeq" id="WP_380824174.1">
    <property type="nucleotide sequence ID" value="NZ_JBHTCG010000002.1"/>
</dbReference>
<organism evidence="2 3">
    <name type="scientific">Sphaerisporangium rhizosphaerae</name>
    <dbReference type="NCBI Taxonomy" id="2269375"/>
    <lineage>
        <taxon>Bacteria</taxon>
        <taxon>Bacillati</taxon>
        <taxon>Actinomycetota</taxon>
        <taxon>Actinomycetes</taxon>
        <taxon>Streptosporangiales</taxon>
        <taxon>Streptosporangiaceae</taxon>
        <taxon>Sphaerisporangium</taxon>
    </lineage>
</organism>
<dbReference type="EMBL" id="JBHTCG010000002">
    <property type="protein sequence ID" value="MFC7381248.1"/>
    <property type="molecule type" value="Genomic_DNA"/>
</dbReference>